<reference evidence="2" key="1">
    <citation type="submission" date="2015-04" db="UniProtKB">
        <authorList>
            <consortium name="EnsemblPlants"/>
        </authorList>
    </citation>
    <scope>IDENTIFICATION</scope>
    <source>
        <strain evidence="2">SL10</strain>
    </source>
</reference>
<dbReference type="Proteomes" id="UP000006591">
    <property type="component" value="Chromosome 1"/>
</dbReference>
<dbReference type="Gramene" id="ONIVA01G06260.1">
    <property type="protein sequence ID" value="ONIVA01G06260.1"/>
    <property type="gene ID" value="ONIVA01G06260"/>
</dbReference>
<keyword evidence="3" id="KW-1185">Reference proteome</keyword>
<dbReference type="AlphaFoldDB" id="A0A0E0FHA3"/>
<feature type="region of interest" description="Disordered" evidence="1">
    <location>
        <begin position="97"/>
        <end position="171"/>
    </location>
</feature>
<feature type="compositionally biased region" description="Gly residues" evidence="1">
    <location>
        <begin position="101"/>
        <end position="112"/>
    </location>
</feature>
<sequence>MTALARIHGGKTALTTLDDRSGSGTPFTATATITAGTSTPATITAAGFVHDPYAVAAARNRRKDKAKWQDEVLKLSLKGGGEWLCYLGLAVEGDDGAVAEGHGGAAGGGGRAGPDPEAAEGGLGLEGEERPEAVLRLDGPDLEPVAAGAHQGRPEDGDRAGASPVEPHLHRRAVARARRWLE</sequence>
<protein>
    <submittedName>
        <fullName evidence="2">Uncharacterized protein</fullName>
    </submittedName>
</protein>
<dbReference type="HOGENOM" id="CLU_1484279_0_0_1"/>
<organism evidence="2">
    <name type="scientific">Oryza nivara</name>
    <name type="common">Indian wild rice</name>
    <name type="synonym">Oryza sativa f. spontanea</name>
    <dbReference type="NCBI Taxonomy" id="4536"/>
    <lineage>
        <taxon>Eukaryota</taxon>
        <taxon>Viridiplantae</taxon>
        <taxon>Streptophyta</taxon>
        <taxon>Embryophyta</taxon>
        <taxon>Tracheophyta</taxon>
        <taxon>Spermatophyta</taxon>
        <taxon>Magnoliopsida</taxon>
        <taxon>Liliopsida</taxon>
        <taxon>Poales</taxon>
        <taxon>Poaceae</taxon>
        <taxon>BOP clade</taxon>
        <taxon>Oryzoideae</taxon>
        <taxon>Oryzeae</taxon>
        <taxon>Oryzinae</taxon>
        <taxon>Oryza</taxon>
    </lineage>
</organism>
<proteinExistence type="predicted"/>
<dbReference type="OMA" id="GEWLCYL"/>
<evidence type="ECO:0000313" key="2">
    <source>
        <dbReference type="EnsemblPlants" id="ONIVA01G06260.1"/>
    </source>
</evidence>
<evidence type="ECO:0000313" key="3">
    <source>
        <dbReference type="Proteomes" id="UP000006591"/>
    </source>
</evidence>
<dbReference type="EnsemblPlants" id="ONIVA01G06260.1">
    <property type="protein sequence ID" value="ONIVA01G06260.1"/>
    <property type="gene ID" value="ONIVA01G06260"/>
</dbReference>
<reference evidence="2" key="2">
    <citation type="submission" date="2018-04" db="EMBL/GenBank/DDBJ databases">
        <title>OnivRS2 (Oryza nivara Reference Sequence Version 2).</title>
        <authorList>
            <person name="Zhang J."/>
            <person name="Kudrna D."/>
            <person name="Lee S."/>
            <person name="Talag J."/>
            <person name="Rajasekar S."/>
            <person name="Welchert J."/>
            <person name="Hsing Y.-I."/>
            <person name="Wing R.A."/>
        </authorList>
    </citation>
    <scope>NUCLEOTIDE SEQUENCE [LARGE SCALE GENOMIC DNA]</scope>
</reference>
<accession>A0A0E0FHA3</accession>
<feature type="compositionally biased region" description="Basic and acidic residues" evidence="1">
    <location>
        <begin position="127"/>
        <end position="139"/>
    </location>
</feature>
<name>A0A0E0FHA3_ORYNI</name>
<evidence type="ECO:0000256" key="1">
    <source>
        <dbReference type="SAM" id="MobiDB-lite"/>
    </source>
</evidence>